<comment type="subcellular location">
    <subcellularLocation>
        <location evidence="1">Membrane</location>
        <topology evidence="1">Multi-pass membrane protein</topology>
    </subcellularLocation>
</comment>
<dbReference type="PROSITE" id="PS00211">
    <property type="entry name" value="ABC_TRANSPORTER_1"/>
    <property type="match status" value="1"/>
</dbReference>
<dbReference type="PANTHER" id="PTHR48041:SF139">
    <property type="entry name" value="PROTEIN SCARLET"/>
    <property type="match status" value="1"/>
</dbReference>
<dbReference type="Proteomes" id="UP001497392">
    <property type="component" value="Unassembled WGS sequence"/>
</dbReference>
<keyword evidence="5" id="KW-0067">ATP-binding</keyword>
<keyword evidence="7 8" id="KW-0472">Membrane</keyword>
<dbReference type="PROSITE" id="PS50893">
    <property type="entry name" value="ABC_TRANSPORTER_2"/>
    <property type="match status" value="1"/>
</dbReference>
<accession>A0ABP1GAU9</accession>
<feature type="transmembrane region" description="Helical" evidence="8">
    <location>
        <begin position="604"/>
        <end position="626"/>
    </location>
</feature>
<dbReference type="SUPFAM" id="SSF52540">
    <property type="entry name" value="P-loop containing nucleoside triphosphate hydrolases"/>
    <property type="match status" value="1"/>
</dbReference>
<feature type="transmembrane region" description="Helical" evidence="8">
    <location>
        <begin position="489"/>
        <end position="514"/>
    </location>
</feature>
<evidence type="ECO:0000256" key="3">
    <source>
        <dbReference type="ARBA" id="ARBA00022692"/>
    </source>
</evidence>
<name>A0ABP1GAU9_9CHLO</name>
<feature type="transmembrane region" description="Helical" evidence="8">
    <location>
        <begin position="378"/>
        <end position="401"/>
    </location>
</feature>
<protein>
    <submittedName>
        <fullName evidence="10">G12648 protein</fullName>
    </submittedName>
</protein>
<keyword evidence="3 8" id="KW-0812">Transmembrane</keyword>
<dbReference type="InterPro" id="IPR050352">
    <property type="entry name" value="ABCG_transporters"/>
</dbReference>
<feature type="transmembrane region" description="Helical" evidence="8">
    <location>
        <begin position="521"/>
        <end position="541"/>
    </location>
</feature>
<evidence type="ECO:0000313" key="11">
    <source>
        <dbReference type="Proteomes" id="UP001497392"/>
    </source>
</evidence>
<dbReference type="InterPro" id="IPR003593">
    <property type="entry name" value="AAA+_ATPase"/>
</dbReference>
<gene>
    <name evidence="10" type="primary">g12648</name>
    <name evidence="10" type="ORF">VP750_LOCUS11247</name>
</gene>
<dbReference type="Pfam" id="PF01061">
    <property type="entry name" value="ABC2_membrane"/>
    <property type="match status" value="1"/>
</dbReference>
<evidence type="ECO:0000256" key="6">
    <source>
        <dbReference type="ARBA" id="ARBA00022989"/>
    </source>
</evidence>
<dbReference type="Pfam" id="PF00005">
    <property type="entry name" value="ABC_tran"/>
    <property type="match status" value="1"/>
</dbReference>
<dbReference type="InterPro" id="IPR027417">
    <property type="entry name" value="P-loop_NTPase"/>
</dbReference>
<proteinExistence type="predicted"/>
<feature type="transmembrane region" description="Helical" evidence="8">
    <location>
        <begin position="457"/>
        <end position="483"/>
    </location>
</feature>
<dbReference type="Gene3D" id="3.40.50.300">
    <property type="entry name" value="P-loop containing nucleotide triphosphate hydrolases"/>
    <property type="match status" value="1"/>
</dbReference>
<comment type="caution">
    <text evidence="10">The sequence shown here is derived from an EMBL/GenBank/DDBJ whole genome shotgun (WGS) entry which is preliminary data.</text>
</comment>
<keyword evidence="2" id="KW-0813">Transport</keyword>
<evidence type="ECO:0000256" key="2">
    <source>
        <dbReference type="ARBA" id="ARBA00022448"/>
    </source>
</evidence>
<reference evidence="10 11" key="1">
    <citation type="submission" date="2024-06" db="EMBL/GenBank/DDBJ databases">
        <authorList>
            <person name="Kraege A."/>
            <person name="Thomma B."/>
        </authorList>
    </citation>
    <scope>NUCLEOTIDE SEQUENCE [LARGE SCALE GENOMIC DNA]</scope>
</reference>
<evidence type="ECO:0000313" key="10">
    <source>
        <dbReference type="EMBL" id="CAL5229341.1"/>
    </source>
</evidence>
<dbReference type="InterPro" id="IPR017871">
    <property type="entry name" value="ABC_transporter-like_CS"/>
</dbReference>
<dbReference type="InterPro" id="IPR003439">
    <property type="entry name" value="ABC_transporter-like_ATP-bd"/>
</dbReference>
<keyword evidence="11" id="KW-1185">Reference proteome</keyword>
<evidence type="ECO:0000256" key="4">
    <source>
        <dbReference type="ARBA" id="ARBA00022741"/>
    </source>
</evidence>
<sequence length="631" mass="69147">MVAVMGPSGAGKSTLLKILACNVSGGELSGTIQVNGQVVHPKEFRNQSAVVWQSDVLLSSSTVKEALMTSALLKLPQNLSRSRKEERVEQILEELELQSVKNNMIGEDVDGAVSGISGGERRRVSVGIGLVTDARAIFLDEPTTGLDSDSAEQLIALLSHLAAHKHRTIVLTIHQPSSDICERFDDLILLSCGRMLYCGPWGEADAYFASAGFERPGYRSTAEHILTLCKDKEYAVPFLAGQYQKSLIDHALHRLDSQGGIKRGGSVGRLSRNSSFAAEVGKINRELARGGSLVFDIEAQAQRHNSLPSHTEVPHSAPARHSTLPLQLASVPSQALLPDEVPTTSSDLVTGDEVVTAGWYQVHVLSLRFLRSWYRCPVNLAIQGAQYIFFALLIGATYWRLGSDSGGGSFDRLASLWFVASCMVLQPGNNACTIMYSEKPLLRREISNGLYHYSSFFIAKSLVSLPFQLMFACIFTGSVYFLVGYQITVAKFFLFFALNFELLLISETLGILCAGLHRNELVGMIILATFYVPLLMFTGFIQTHTPVYLAWIKKISYVAYGYSGLVKNEFEDLRIHTTQGMEIPDPTGLIPANIENGLSVGTDALVMLGILIGMRVVAYLQMTLAIKFHKL</sequence>
<evidence type="ECO:0000256" key="5">
    <source>
        <dbReference type="ARBA" id="ARBA00022840"/>
    </source>
</evidence>
<organism evidence="10 11">
    <name type="scientific">Coccomyxa viridis</name>
    <dbReference type="NCBI Taxonomy" id="1274662"/>
    <lineage>
        <taxon>Eukaryota</taxon>
        <taxon>Viridiplantae</taxon>
        <taxon>Chlorophyta</taxon>
        <taxon>core chlorophytes</taxon>
        <taxon>Trebouxiophyceae</taxon>
        <taxon>Trebouxiophyceae incertae sedis</taxon>
        <taxon>Coccomyxaceae</taxon>
        <taxon>Coccomyxa</taxon>
    </lineage>
</organism>
<evidence type="ECO:0000259" key="9">
    <source>
        <dbReference type="PROSITE" id="PS50893"/>
    </source>
</evidence>
<dbReference type="InterPro" id="IPR013525">
    <property type="entry name" value="ABC2_TM"/>
</dbReference>
<feature type="domain" description="ABC transporter" evidence="9">
    <location>
        <begin position="1"/>
        <end position="217"/>
    </location>
</feature>
<keyword evidence="6 8" id="KW-1133">Transmembrane helix</keyword>
<dbReference type="EMBL" id="CAXHTA020000020">
    <property type="protein sequence ID" value="CAL5229341.1"/>
    <property type="molecule type" value="Genomic_DNA"/>
</dbReference>
<evidence type="ECO:0000256" key="8">
    <source>
        <dbReference type="SAM" id="Phobius"/>
    </source>
</evidence>
<dbReference type="PANTHER" id="PTHR48041">
    <property type="entry name" value="ABC TRANSPORTER G FAMILY MEMBER 28"/>
    <property type="match status" value="1"/>
</dbReference>
<evidence type="ECO:0000256" key="7">
    <source>
        <dbReference type="ARBA" id="ARBA00023136"/>
    </source>
</evidence>
<keyword evidence="4" id="KW-0547">Nucleotide-binding</keyword>
<dbReference type="SMART" id="SM00382">
    <property type="entry name" value="AAA"/>
    <property type="match status" value="1"/>
</dbReference>
<evidence type="ECO:0000256" key="1">
    <source>
        <dbReference type="ARBA" id="ARBA00004141"/>
    </source>
</evidence>